<organism evidence="2 3">
    <name type="scientific">Natranaerovirga hydrolytica</name>
    <dbReference type="NCBI Taxonomy" id="680378"/>
    <lineage>
        <taxon>Bacteria</taxon>
        <taxon>Bacillati</taxon>
        <taxon>Bacillota</taxon>
        <taxon>Clostridia</taxon>
        <taxon>Lachnospirales</taxon>
        <taxon>Natranaerovirgaceae</taxon>
        <taxon>Natranaerovirga</taxon>
    </lineage>
</organism>
<keyword evidence="1" id="KW-0472">Membrane</keyword>
<sequence>MKTKKLIIALSILLVVVLYIGLYSNGNMGVSRNRLEKDARKSQEIDATWLVTKDVTDKMGALLFYNKELNQHTFSVYLKRDGFSYGYFFGEGGSLSSSGSEVQGFSYQDKGMALISMNTKNVEEITLNDGQNIERIKINPLEPFAIIIPHNVDVVQLYDSNGKSISIDNIWAY</sequence>
<dbReference type="RefSeq" id="WP_132282535.1">
    <property type="nucleotide sequence ID" value="NZ_SMGQ01000013.1"/>
</dbReference>
<proteinExistence type="predicted"/>
<dbReference type="AlphaFoldDB" id="A0A4R1MQ73"/>
<evidence type="ECO:0000313" key="2">
    <source>
        <dbReference type="EMBL" id="TCK92669.1"/>
    </source>
</evidence>
<feature type="transmembrane region" description="Helical" evidence="1">
    <location>
        <begin position="6"/>
        <end position="24"/>
    </location>
</feature>
<keyword evidence="1" id="KW-1133">Transmembrane helix</keyword>
<dbReference type="EMBL" id="SMGQ01000013">
    <property type="protein sequence ID" value="TCK92669.1"/>
    <property type="molecule type" value="Genomic_DNA"/>
</dbReference>
<accession>A0A4R1MQ73</accession>
<gene>
    <name evidence="2" type="ORF">EDC19_1822</name>
</gene>
<name>A0A4R1MQ73_9FIRM</name>
<protein>
    <submittedName>
        <fullName evidence="2">Uncharacterized protein</fullName>
    </submittedName>
</protein>
<keyword evidence="3" id="KW-1185">Reference proteome</keyword>
<evidence type="ECO:0000256" key="1">
    <source>
        <dbReference type="SAM" id="Phobius"/>
    </source>
</evidence>
<dbReference type="OrthoDB" id="1855480at2"/>
<keyword evidence="1" id="KW-0812">Transmembrane</keyword>
<reference evidence="2 3" key="1">
    <citation type="submission" date="2019-03" db="EMBL/GenBank/DDBJ databases">
        <title>Genomic Encyclopedia of Type Strains, Phase IV (KMG-IV): sequencing the most valuable type-strain genomes for metagenomic binning, comparative biology and taxonomic classification.</title>
        <authorList>
            <person name="Goeker M."/>
        </authorList>
    </citation>
    <scope>NUCLEOTIDE SEQUENCE [LARGE SCALE GENOMIC DNA]</scope>
    <source>
        <strain evidence="2 3">DSM 24176</strain>
    </source>
</reference>
<comment type="caution">
    <text evidence="2">The sequence shown here is derived from an EMBL/GenBank/DDBJ whole genome shotgun (WGS) entry which is preliminary data.</text>
</comment>
<evidence type="ECO:0000313" key="3">
    <source>
        <dbReference type="Proteomes" id="UP000294545"/>
    </source>
</evidence>
<dbReference type="Proteomes" id="UP000294545">
    <property type="component" value="Unassembled WGS sequence"/>
</dbReference>